<feature type="region of interest" description="Disordered" evidence="1">
    <location>
        <begin position="71"/>
        <end position="92"/>
    </location>
</feature>
<gene>
    <name evidence="3" type="ORF">AB6A40_005680</name>
</gene>
<feature type="compositionally biased region" description="Polar residues" evidence="1">
    <location>
        <begin position="71"/>
        <end position="80"/>
    </location>
</feature>
<dbReference type="EMBL" id="JBGFUD010003710">
    <property type="protein sequence ID" value="MFH4978971.1"/>
    <property type="molecule type" value="Genomic_DNA"/>
</dbReference>
<evidence type="ECO:0000256" key="1">
    <source>
        <dbReference type="SAM" id="MobiDB-lite"/>
    </source>
</evidence>
<feature type="chain" id="PRO_5044869387" evidence="2">
    <location>
        <begin position="16"/>
        <end position="421"/>
    </location>
</feature>
<evidence type="ECO:0000313" key="3">
    <source>
        <dbReference type="EMBL" id="MFH4978971.1"/>
    </source>
</evidence>
<feature type="signal peptide" evidence="2">
    <location>
        <begin position="1"/>
        <end position="15"/>
    </location>
</feature>
<proteinExistence type="predicted"/>
<name>A0ABD6ENG5_9BILA</name>
<feature type="region of interest" description="Disordered" evidence="1">
    <location>
        <begin position="226"/>
        <end position="245"/>
    </location>
</feature>
<accession>A0ABD6ENG5</accession>
<dbReference type="Proteomes" id="UP001608902">
    <property type="component" value="Unassembled WGS sequence"/>
</dbReference>
<evidence type="ECO:0000313" key="4">
    <source>
        <dbReference type="Proteomes" id="UP001608902"/>
    </source>
</evidence>
<protein>
    <submittedName>
        <fullName evidence="3">Uncharacterized protein</fullName>
    </submittedName>
</protein>
<dbReference type="AlphaFoldDB" id="A0ABD6ENG5"/>
<keyword evidence="4" id="KW-1185">Reference proteome</keyword>
<comment type="caution">
    <text evidence="3">The sequence shown here is derived from an EMBL/GenBank/DDBJ whole genome shotgun (WGS) entry which is preliminary data.</text>
</comment>
<sequence>MRVVLFSLLSIFTCADQYSSGILQRHYGSTLRDTPILPSSDVRLSVHNSSSTRHSVRAAVVADETTSIDAAKLSESSTAPNDGESTKEEMDGRIGERHLKAVLTPAINPRKLTYEGSNIGAVAAELIEELEDADARTTAEATAQYLSAKALQDVADIQRQLKRTTMKVVRYPISTTLGTLATTSSTSPPFTTLPTSSITRSEAITISPQPISNATLKQEPRVSLQPIFNRPSSNRPKLPPKIPSSNPRIIAIIQPPVVVQRPSDKLTANVPVSARISPSGLMFLTQGQQRLPFNEQISPQYTYHGAQLVVPHSVSPYANEANIALHKTAFPTVNISPFQAATNTNANTSDMTLNNNTHRNGSTALSTDVLGCTWDIITNTCRDLFNLNWCETCEDFGNIFIHNCRCVQVQTTITPNQGSIN</sequence>
<reference evidence="3 4" key="1">
    <citation type="submission" date="2024-08" db="EMBL/GenBank/DDBJ databases">
        <title>Gnathostoma spinigerum genome.</title>
        <authorList>
            <person name="Gonzalez-Bertolin B."/>
            <person name="Monzon S."/>
            <person name="Zaballos A."/>
            <person name="Jimenez P."/>
            <person name="Dekumyoy P."/>
            <person name="Varona S."/>
            <person name="Cuesta I."/>
            <person name="Sumanam S."/>
            <person name="Adisakwattana P."/>
            <person name="Gasser R.B."/>
            <person name="Hernandez-Gonzalez A."/>
            <person name="Young N.D."/>
            <person name="Perteguer M.J."/>
        </authorList>
    </citation>
    <scope>NUCLEOTIDE SEQUENCE [LARGE SCALE GENOMIC DNA]</scope>
    <source>
        <strain evidence="3">AL3</strain>
        <tissue evidence="3">Liver</tissue>
    </source>
</reference>
<keyword evidence="2" id="KW-0732">Signal</keyword>
<evidence type="ECO:0000256" key="2">
    <source>
        <dbReference type="SAM" id="SignalP"/>
    </source>
</evidence>
<organism evidence="3 4">
    <name type="scientific">Gnathostoma spinigerum</name>
    <dbReference type="NCBI Taxonomy" id="75299"/>
    <lineage>
        <taxon>Eukaryota</taxon>
        <taxon>Metazoa</taxon>
        <taxon>Ecdysozoa</taxon>
        <taxon>Nematoda</taxon>
        <taxon>Chromadorea</taxon>
        <taxon>Rhabditida</taxon>
        <taxon>Spirurina</taxon>
        <taxon>Gnathostomatomorpha</taxon>
        <taxon>Gnathostomatoidea</taxon>
        <taxon>Gnathostomatidae</taxon>
        <taxon>Gnathostoma</taxon>
    </lineage>
</organism>